<evidence type="ECO:0008006" key="2">
    <source>
        <dbReference type="Google" id="ProtNLM"/>
    </source>
</evidence>
<dbReference type="EMBL" id="CP120682">
    <property type="protein sequence ID" value="WKN36328.1"/>
    <property type="molecule type" value="Genomic_DNA"/>
</dbReference>
<evidence type="ECO:0000313" key="1">
    <source>
        <dbReference type="EMBL" id="WKN36328.1"/>
    </source>
</evidence>
<dbReference type="PROSITE" id="PS51257">
    <property type="entry name" value="PROKAR_LIPOPROTEIN"/>
    <property type="match status" value="1"/>
</dbReference>
<reference evidence="1" key="2">
    <citation type="journal article" date="2024" name="Antonie Van Leeuwenhoek">
        <title>Roseihalotalea indica gen. nov., sp. nov., a halophilic Bacteroidetes from mesopelagic Southwest Indian Ocean with higher carbohydrate metabolic potential.</title>
        <authorList>
            <person name="Chen B."/>
            <person name="Zhang M."/>
            <person name="Lin D."/>
            <person name="Ye J."/>
            <person name="Tang K."/>
        </authorList>
    </citation>
    <scope>NUCLEOTIDE SEQUENCE</scope>
    <source>
        <strain evidence="1">TK19036</strain>
    </source>
</reference>
<reference evidence="1" key="1">
    <citation type="journal article" date="2023" name="Comput. Struct. Biotechnol. J.">
        <title>Discovery of a novel marine Bacteroidetes with a rich repertoire of carbohydrate-active enzymes.</title>
        <authorList>
            <person name="Chen B."/>
            <person name="Liu G."/>
            <person name="Chen Q."/>
            <person name="Wang H."/>
            <person name="Liu L."/>
            <person name="Tang K."/>
        </authorList>
    </citation>
    <scope>NUCLEOTIDE SEQUENCE</scope>
    <source>
        <strain evidence="1">TK19036</strain>
    </source>
</reference>
<proteinExistence type="predicted"/>
<gene>
    <name evidence="1" type="ORF">K4G66_28615</name>
</gene>
<dbReference type="AlphaFoldDB" id="A0AA49GLH1"/>
<dbReference type="SUPFAM" id="SSF141072">
    <property type="entry name" value="CalX-like"/>
    <property type="match status" value="1"/>
</dbReference>
<accession>A0AA49GLH1</accession>
<sequence>MKYSVFILLSSLLIISCQEDEDTNNFGLPASLVQFSASEATSKEGSGHQEVKIYLDRPQEGKTLVDFSVGGNITPSTSSVKGDVKVITASPLIIEAGETEGIIEFEILEDKEFEAEPESISITLNSIITGNAQLSSSISERNYRHHIQENEYELALQWDQTDESPSNVDLVVELPNNAVQISENIDGSEKLVLNNVRENDSYLVTVWYYEGESSIDYDVLFRKAGSKSILLQEGSFQTGEANREFSLTNGQGTRHYKMVCSGTDLQLVAR</sequence>
<protein>
    <recommendedName>
        <fullName evidence="2">Calx-beta domain-containing protein</fullName>
    </recommendedName>
</protein>
<name>A0AA49GLH1_9BACT</name>
<dbReference type="InterPro" id="IPR038081">
    <property type="entry name" value="CalX-like_sf"/>
</dbReference>
<organism evidence="1">
    <name type="scientific">Roseihalotalea indica</name>
    <dbReference type="NCBI Taxonomy" id="2867963"/>
    <lineage>
        <taxon>Bacteria</taxon>
        <taxon>Pseudomonadati</taxon>
        <taxon>Bacteroidota</taxon>
        <taxon>Cytophagia</taxon>
        <taxon>Cytophagales</taxon>
        <taxon>Catalimonadaceae</taxon>
        <taxon>Roseihalotalea</taxon>
    </lineage>
</organism>
<dbReference type="Gene3D" id="2.60.40.2030">
    <property type="match status" value="1"/>
</dbReference>